<evidence type="ECO:0000259" key="11">
    <source>
        <dbReference type="PROSITE" id="PS51762"/>
    </source>
</evidence>
<evidence type="ECO:0000256" key="9">
    <source>
        <dbReference type="SAM" id="MobiDB-lite"/>
    </source>
</evidence>
<dbReference type="Gene3D" id="2.60.120.200">
    <property type="match status" value="1"/>
</dbReference>
<keyword evidence="6 10" id="KW-0472">Membrane</keyword>
<dbReference type="GO" id="GO:0006078">
    <property type="term" value="P:(1-&gt;6)-beta-D-glucan biosynthetic process"/>
    <property type="evidence" value="ECO:0007669"/>
    <property type="project" value="TreeGrafter"/>
</dbReference>
<feature type="region of interest" description="Disordered" evidence="9">
    <location>
        <begin position="20"/>
        <end position="85"/>
    </location>
</feature>
<dbReference type="PROSITE" id="PS51762">
    <property type="entry name" value="GH16_2"/>
    <property type="match status" value="1"/>
</dbReference>
<dbReference type="CDD" id="cd02180">
    <property type="entry name" value="GH16_fungal_KRE6_glucanase"/>
    <property type="match status" value="1"/>
</dbReference>
<accession>A0AAD6VM52</accession>
<dbReference type="InterPro" id="IPR000757">
    <property type="entry name" value="Beta-glucanase-like"/>
</dbReference>
<keyword evidence="4" id="KW-0735">Signal-anchor</keyword>
<evidence type="ECO:0000313" key="13">
    <source>
        <dbReference type="Proteomes" id="UP001219525"/>
    </source>
</evidence>
<evidence type="ECO:0000256" key="2">
    <source>
        <dbReference type="ARBA" id="ARBA00010962"/>
    </source>
</evidence>
<evidence type="ECO:0000313" key="12">
    <source>
        <dbReference type="EMBL" id="KAJ7214019.1"/>
    </source>
</evidence>
<protein>
    <submittedName>
        <fullName evidence="12">Glycoside hydrolase family 16 protein</fullName>
    </submittedName>
</protein>
<gene>
    <name evidence="12" type="ORF">GGX14DRAFT_444835</name>
</gene>
<evidence type="ECO:0000256" key="4">
    <source>
        <dbReference type="ARBA" id="ARBA00022968"/>
    </source>
</evidence>
<comment type="similarity">
    <text evidence="2">Belongs to the SKN1/KRE6 family.</text>
</comment>
<keyword evidence="12" id="KW-0378">Hydrolase</keyword>
<evidence type="ECO:0000256" key="1">
    <source>
        <dbReference type="ARBA" id="ARBA00004606"/>
    </source>
</evidence>
<name>A0AAD6VM52_9AGAR</name>
<dbReference type="PANTHER" id="PTHR31361">
    <property type="entry name" value="BETA-GLUCAN SYNTHESIS-ASSOCIATED PROTEIN KRE6-RELATED"/>
    <property type="match status" value="1"/>
</dbReference>
<evidence type="ECO:0000256" key="8">
    <source>
        <dbReference type="ARBA" id="ARBA00023316"/>
    </source>
</evidence>
<dbReference type="SUPFAM" id="SSF49899">
    <property type="entry name" value="Concanavalin A-like lectins/glucanases"/>
    <property type="match status" value="1"/>
</dbReference>
<dbReference type="EMBL" id="JARJCW010000020">
    <property type="protein sequence ID" value="KAJ7214019.1"/>
    <property type="molecule type" value="Genomic_DNA"/>
</dbReference>
<feature type="region of interest" description="Disordered" evidence="9">
    <location>
        <begin position="148"/>
        <end position="177"/>
    </location>
</feature>
<evidence type="ECO:0000256" key="6">
    <source>
        <dbReference type="ARBA" id="ARBA00023136"/>
    </source>
</evidence>
<evidence type="ECO:0000256" key="5">
    <source>
        <dbReference type="ARBA" id="ARBA00022989"/>
    </source>
</evidence>
<dbReference type="InterPro" id="IPR013320">
    <property type="entry name" value="ConA-like_dom_sf"/>
</dbReference>
<comment type="subcellular location">
    <subcellularLocation>
        <location evidence="1">Membrane</location>
        <topology evidence="1">Single-pass type II membrane protein</topology>
    </subcellularLocation>
</comment>
<feature type="compositionally biased region" description="Polar residues" evidence="9">
    <location>
        <begin position="158"/>
        <end position="173"/>
    </location>
</feature>
<proteinExistence type="inferred from homology"/>
<feature type="domain" description="GH16" evidence="11">
    <location>
        <begin position="283"/>
        <end position="655"/>
    </location>
</feature>
<dbReference type="FunFam" id="2.60.120.200:FF:000135">
    <property type="entry name" value="Related to KRE6-glucan synthase subunit"/>
    <property type="match status" value="1"/>
</dbReference>
<dbReference type="InterPro" id="IPR005629">
    <property type="entry name" value="Skn1/Kre6/Sbg1"/>
</dbReference>
<dbReference type="GO" id="GO:0031505">
    <property type="term" value="P:fungal-type cell wall organization"/>
    <property type="evidence" value="ECO:0007669"/>
    <property type="project" value="TreeGrafter"/>
</dbReference>
<comment type="caution">
    <text evidence="12">The sequence shown here is derived from an EMBL/GenBank/DDBJ whole genome shotgun (WGS) entry which is preliminary data.</text>
</comment>
<evidence type="ECO:0000256" key="7">
    <source>
        <dbReference type="ARBA" id="ARBA00023180"/>
    </source>
</evidence>
<keyword evidence="7" id="KW-0325">Glycoprotein</keyword>
<feature type="region of interest" description="Disordered" evidence="9">
    <location>
        <begin position="108"/>
        <end position="131"/>
    </location>
</feature>
<keyword evidence="13" id="KW-1185">Reference proteome</keyword>
<feature type="compositionally biased region" description="Polar residues" evidence="9">
    <location>
        <begin position="43"/>
        <end position="58"/>
    </location>
</feature>
<keyword evidence="3 10" id="KW-0812">Transmembrane</keyword>
<keyword evidence="8" id="KW-0961">Cell wall biogenesis/degradation</keyword>
<dbReference type="GO" id="GO:0015926">
    <property type="term" value="F:glucosidase activity"/>
    <property type="evidence" value="ECO:0007669"/>
    <property type="project" value="TreeGrafter"/>
</dbReference>
<feature type="transmembrane region" description="Helical" evidence="10">
    <location>
        <begin position="220"/>
        <end position="243"/>
    </location>
</feature>
<sequence>MQATCARYYIIILRPLTTFMSSPHRPPARRMRKRQPFDGKAHASTSRSEPNAGTTSRPSLLHGRTDRHVARADPRGTGIVRDVAKGSIGSGYGPYSYDPSLNRAKFGSGGGAPATGQAGTSNISGSSRHRLARSETLNAAWEKNLDTDDGAKFGSGGAPTTVQGGTSNTSGSSRPRLARSATLNAAWEKNLDPDDALHNPDPIADARLDRTFELFSLRGWTNLIALVALLGGLLALFGAYPVIVHFKRPGPHITGFNLGGINGTGQVPQLTNFPLLIDPDTPESAYAYTSPDGREYHLVFSDEFNAEGRSFYPGDDPYWEAVDLHYWPTGDLEWYDSGAVTTRNGSLVITLSEVNNHDLNFKSGMIQSWNKLCVTTGYIEASVSLPGAPTQVGFWPGAWTMGNLARAGYGATTEGMWPYSYDSCDLGTFPNQTTHDNEPASTFESALSFLPGQRVSACTCPGADHPGPATSVGRGVPEIDILEALVDITGTAPHFRGQVSQSYQLAPYNAGRQFNNASSATSILNASMTAFNHYIGDAFQQTVSALTYIDSRFYGGDGPGAFAPYGIEWFSDPARRESGFIRWYSDGAVTWTLTPDTIGADPTSQVSARLISEEPMYMIFNLGISPSFQGPDYNHLVFPAEMLVDYVRVYQLPGIENGLTCDPPNYPTADYINRHLGAYSNANLTTWAQAGYTFPANSLYDGC</sequence>
<keyword evidence="5 10" id="KW-1133">Transmembrane helix</keyword>
<dbReference type="GO" id="GO:0005789">
    <property type="term" value="C:endoplasmic reticulum membrane"/>
    <property type="evidence" value="ECO:0007669"/>
    <property type="project" value="TreeGrafter"/>
</dbReference>
<dbReference type="Proteomes" id="UP001219525">
    <property type="component" value="Unassembled WGS sequence"/>
</dbReference>
<reference evidence="12" key="1">
    <citation type="submission" date="2023-03" db="EMBL/GenBank/DDBJ databases">
        <title>Massive genome expansion in bonnet fungi (Mycena s.s.) driven by repeated elements and novel gene families across ecological guilds.</title>
        <authorList>
            <consortium name="Lawrence Berkeley National Laboratory"/>
            <person name="Harder C.B."/>
            <person name="Miyauchi S."/>
            <person name="Viragh M."/>
            <person name="Kuo A."/>
            <person name="Thoen E."/>
            <person name="Andreopoulos B."/>
            <person name="Lu D."/>
            <person name="Skrede I."/>
            <person name="Drula E."/>
            <person name="Henrissat B."/>
            <person name="Morin E."/>
            <person name="Kohler A."/>
            <person name="Barry K."/>
            <person name="LaButti K."/>
            <person name="Morin E."/>
            <person name="Salamov A."/>
            <person name="Lipzen A."/>
            <person name="Mereny Z."/>
            <person name="Hegedus B."/>
            <person name="Baldrian P."/>
            <person name="Stursova M."/>
            <person name="Weitz H."/>
            <person name="Taylor A."/>
            <person name="Grigoriev I.V."/>
            <person name="Nagy L.G."/>
            <person name="Martin F."/>
            <person name="Kauserud H."/>
        </authorList>
    </citation>
    <scope>NUCLEOTIDE SEQUENCE</scope>
    <source>
        <strain evidence="12">9144</strain>
    </source>
</reference>
<dbReference type="GO" id="GO:0005886">
    <property type="term" value="C:plasma membrane"/>
    <property type="evidence" value="ECO:0007669"/>
    <property type="project" value="TreeGrafter"/>
</dbReference>
<dbReference type="Pfam" id="PF03935">
    <property type="entry name" value="SKN1_KRE6_Sbg1"/>
    <property type="match status" value="1"/>
</dbReference>
<dbReference type="AlphaFoldDB" id="A0AAD6VM52"/>
<organism evidence="12 13">
    <name type="scientific">Mycena pura</name>
    <dbReference type="NCBI Taxonomy" id="153505"/>
    <lineage>
        <taxon>Eukaryota</taxon>
        <taxon>Fungi</taxon>
        <taxon>Dikarya</taxon>
        <taxon>Basidiomycota</taxon>
        <taxon>Agaricomycotina</taxon>
        <taxon>Agaricomycetes</taxon>
        <taxon>Agaricomycetidae</taxon>
        <taxon>Agaricales</taxon>
        <taxon>Marasmiineae</taxon>
        <taxon>Mycenaceae</taxon>
        <taxon>Mycena</taxon>
    </lineage>
</organism>
<dbReference type="PANTHER" id="PTHR31361:SF1">
    <property type="entry name" value="BETA-GLUCAN SYNTHESIS-ASSOCIATED PROTEIN KRE6-RELATED"/>
    <property type="match status" value="1"/>
</dbReference>
<evidence type="ECO:0000256" key="10">
    <source>
        <dbReference type="SAM" id="Phobius"/>
    </source>
</evidence>
<feature type="compositionally biased region" description="Basic and acidic residues" evidence="9">
    <location>
        <begin position="63"/>
        <end position="74"/>
    </location>
</feature>
<evidence type="ECO:0000256" key="3">
    <source>
        <dbReference type="ARBA" id="ARBA00022692"/>
    </source>
</evidence>